<keyword evidence="3" id="KW-1185">Reference proteome</keyword>
<accession>S4VYX0</accession>
<dbReference type="Proteomes" id="UP000204584">
    <property type="component" value="Segment"/>
</dbReference>
<proteinExistence type="predicted"/>
<dbReference type="EMBL" id="KC977571">
    <property type="protein sequence ID" value="AGO85543.1"/>
    <property type="molecule type" value="Genomic_DNA"/>
</dbReference>
<dbReference type="RefSeq" id="YP_008438622.1">
    <property type="nucleotide sequence ID" value="NC_022098.1"/>
</dbReference>
<protein>
    <submittedName>
        <fullName evidence="2">Uncharacterized protein</fullName>
    </submittedName>
</protein>
<gene>
    <name evidence="2" type="ORF">psal_cds_1227</name>
</gene>
<evidence type="ECO:0000313" key="3">
    <source>
        <dbReference type="Proteomes" id="UP000204584"/>
    </source>
</evidence>
<feature type="compositionally biased region" description="Polar residues" evidence="1">
    <location>
        <begin position="50"/>
        <end position="60"/>
    </location>
</feature>
<dbReference type="GeneID" id="16607330"/>
<feature type="compositionally biased region" description="Basic residues" evidence="1">
    <location>
        <begin position="40"/>
        <end position="49"/>
    </location>
</feature>
<evidence type="ECO:0000313" key="2">
    <source>
        <dbReference type="EMBL" id="AGO85543.1"/>
    </source>
</evidence>
<evidence type="ECO:0000256" key="1">
    <source>
        <dbReference type="SAM" id="MobiDB-lite"/>
    </source>
</evidence>
<feature type="region of interest" description="Disordered" evidence="1">
    <location>
        <begin position="1"/>
        <end position="76"/>
    </location>
</feature>
<organism evidence="2 3">
    <name type="scientific">Pandoravirus salinus</name>
    <dbReference type="NCBI Taxonomy" id="1349410"/>
    <lineage>
        <taxon>Viruses</taxon>
        <taxon>Pandoravirus</taxon>
    </lineage>
</organism>
<reference evidence="2 3" key="1">
    <citation type="journal article" date="2013" name="Science">
        <title>Pandoraviruses: amoeba viruses with genomes up to 2.5 Mb reaching that of parasitic eukaryotes.</title>
        <authorList>
            <person name="Philippe N."/>
            <person name="Legendre M."/>
            <person name="Doutre G."/>
            <person name="Coute Y."/>
            <person name="Poirot O."/>
            <person name="Lescot M."/>
            <person name="Arslan D."/>
            <person name="Seltzer V."/>
            <person name="Bertaux L."/>
            <person name="Bruley C."/>
            <person name="Garin J."/>
            <person name="Claverie J.M."/>
            <person name="Abergel C."/>
        </authorList>
    </citation>
    <scope>NUCLEOTIDE SEQUENCE [LARGE SCALE GENOMIC DNA]</scope>
</reference>
<name>S4VYX0_9VIRU</name>
<dbReference type="KEGG" id="vg:16607330"/>
<sequence length="285" mass="30292">MHRPGRTSAPSRQQHRKSAPGTTAAGRTPSAPSRRDTPFKKGHRNRHRSTPTSDVESASPDTLRGARPLPARIEARPRRPFSVGAFRHFLRSLPPTATVDLADEPPIVVMDNARMRATCVMFARGPTVVGRLLARLGIPGPFDNLPAVPVRASAPLVGGACAPEMGVRLCHPKRERVAHWDAARPVPTIYELCCETILDRARTAYRESGALGAVGAVADVSSVLASAAPVDVALYACGATLVTHDVALGALALGESQSDVDAAYACTARTVTPHGSVGIYERRPR</sequence>